<accession>A0A5J6PWW2</accession>
<organism evidence="1 2">
    <name type="scientific">Neisseria zalophi</name>
    <dbReference type="NCBI Taxonomy" id="640030"/>
    <lineage>
        <taxon>Bacteria</taxon>
        <taxon>Pseudomonadati</taxon>
        <taxon>Pseudomonadota</taxon>
        <taxon>Betaproteobacteria</taxon>
        <taxon>Neisseriales</taxon>
        <taxon>Neisseriaceae</taxon>
        <taxon>Neisseria</taxon>
    </lineage>
</organism>
<evidence type="ECO:0000313" key="1">
    <source>
        <dbReference type="EMBL" id="QEY26774.1"/>
    </source>
</evidence>
<gene>
    <name evidence="1" type="ORF">D0T92_09685</name>
</gene>
<dbReference type="EMBL" id="CP031700">
    <property type="protein sequence ID" value="QEY26774.1"/>
    <property type="molecule type" value="Genomic_DNA"/>
</dbReference>
<name>A0A5J6PWW2_9NEIS</name>
<evidence type="ECO:0000313" key="2">
    <source>
        <dbReference type="Proteomes" id="UP000325713"/>
    </source>
</evidence>
<dbReference type="Proteomes" id="UP000325713">
    <property type="component" value="Chromosome"/>
</dbReference>
<dbReference type="KEGG" id="nzl:D0T92_09685"/>
<protein>
    <submittedName>
        <fullName evidence="1">Uncharacterized protein</fullName>
    </submittedName>
</protein>
<keyword evidence="2" id="KW-1185">Reference proteome</keyword>
<sequence>MTKNYLRFKNLFKSVITCRLNKNKSFLFLVIGCNYKENLLFVFDSGQASAESFKFNHKKCKIFHKSQYNCSNSLINIPVLSDLI</sequence>
<proteinExistence type="predicted"/>
<dbReference type="AlphaFoldDB" id="A0A5J6PWW2"/>
<reference evidence="1 2" key="1">
    <citation type="submission" date="2018-08" db="EMBL/GenBank/DDBJ databases">
        <title>Neisseria zalophi ATCC BAA-2455 complete genome.</title>
        <authorList>
            <person name="Veseli I.A."/>
            <person name="Buttler R."/>
            <person name="Mascarenhas dos Santos A.C."/>
            <person name="Pombert J.-F."/>
        </authorList>
    </citation>
    <scope>NUCLEOTIDE SEQUENCE [LARGE SCALE GENOMIC DNA]</scope>
    <source>
        <strain evidence="1 2">ATCC BAA-2455</strain>
    </source>
</reference>